<name>A0ABD5XSJ2_9EURY</name>
<organism evidence="2 3">
    <name type="scientific">Halobaculum litoreum</name>
    <dbReference type="NCBI Taxonomy" id="3031998"/>
    <lineage>
        <taxon>Archaea</taxon>
        <taxon>Methanobacteriati</taxon>
        <taxon>Methanobacteriota</taxon>
        <taxon>Stenosarchaea group</taxon>
        <taxon>Halobacteria</taxon>
        <taxon>Halobacteriales</taxon>
        <taxon>Haloferacaceae</taxon>
        <taxon>Halobaculum</taxon>
    </lineage>
</organism>
<accession>A0ABD5XSJ2</accession>
<gene>
    <name evidence="2" type="ORF">ACFQRB_19685</name>
</gene>
<proteinExistence type="predicted"/>
<protein>
    <submittedName>
        <fullName evidence="2">NAD(P)-dependent oxidoreductase</fullName>
    </submittedName>
</protein>
<dbReference type="EMBL" id="JBHSZG010000008">
    <property type="protein sequence ID" value="MFC7138089.1"/>
    <property type="molecule type" value="Genomic_DNA"/>
</dbReference>
<dbReference type="Gene3D" id="3.40.50.720">
    <property type="entry name" value="NAD(P)-binding Rossmann-like Domain"/>
    <property type="match status" value="1"/>
</dbReference>
<evidence type="ECO:0000259" key="1">
    <source>
        <dbReference type="Pfam" id="PF13460"/>
    </source>
</evidence>
<reference evidence="2 3" key="1">
    <citation type="journal article" date="2019" name="Int. J. Syst. Evol. Microbiol.">
        <title>The Global Catalogue of Microorganisms (GCM) 10K type strain sequencing project: providing services to taxonomists for standard genome sequencing and annotation.</title>
        <authorList>
            <consortium name="The Broad Institute Genomics Platform"/>
            <consortium name="The Broad Institute Genome Sequencing Center for Infectious Disease"/>
            <person name="Wu L."/>
            <person name="Ma J."/>
        </authorList>
    </citation>
    <scope>NUCLEOTIDE SEQUENCE [LARGE SCALE GENOMIC DNA]</scope>
    <source>
        <strain evidence="2 3">DT92</strain>
    </source>
</reference>
<feature type="domain" description="NAD(P)-binding" evidence="1">
    <location>
        <begin position="7"/>
        <end position="199"/>
    </location>
</feature>
<evidence type="ECO:0000313" key="3">
    <source>
        <dbReference type="Proteomes" id="UP001596368"/>
    </source>
</evidence>
<dbReference type="Pfam" id="PF13460">
    <property type="entry name" value="NAD_binding_10"/>
    <property type="match status" value="1"/>
</dbReference>
<sequence>MKITVLGSTGRTGLPFVDRALAAGHDAVALARSPEKLGDRRDHERLTVVAGDATDPATVEEAVAGADAVVSLLGHADGAPDDLLTVAGDHVVAAMRDHGVERYVTLAGAGVRSDRDPGRSLGGRAVGAGLKLFAGDLLEDSREHVDRVVDTDLDWTVVRPPRLTEGPYTGDWEAGYLRMGMGDAISRADLAAFVLTCVEGDEWVRELPMVTGR</sequence>
<dbReference type="Proteomes" id="UP001596368">
    <property type="component" value="Unassembled WGS sequence"/>
</dbReference>
<comment type="caution">
    <text evidence="2">The sequence shown here is derived from an EMBL/GenBank/DDBJ whole genome shotgun (WGS) entry which is preliminary data.</text>
</comment>
<dbReference type="SUPFAM" id="SSF51735">
    <property type="entry name" value="NAD(P)-binding Rossmann-fold domains"/>
    <property type="match status" value="1"/>
</dbReference>
<dbReference type="InterPro" id="IPR051606">
    <property type="entry name" value="Polyketide_Oxido-like"/>
</dbReference>
<dbReference type="InterPro" id="IPR016040">
    <property type="entry name" value="NAD(P)-bd_dom"/>
</dbReference>
<dbReference type="PANTHER" id="PTHR43355:SF2">
    <property type="entry name" value="FLAVIN REDUCTASE (NADPH)"/>
    <property type="match status" value="1"/>
</dbReference>
<dbReference type="InterPro" id="IPR036291">
    <property type="entry name" value="NAD(P)-bd_dom_sf"/>
</dbReference>
<keyword evidence="3" id="KW-1185">Reference proteome</keyword>
<dbReference type="AlphaFoldDB" id="A0ABD5XSJ2"/>
<dbReference type="PANTHER" id="PTHR43355">
    <property type="entry name" value="FLAVIN REDUCTASE (NADPH)"/>
    <property type="match status" value="1"/>
</dbReference>
<evidence type="ECO:0000313" key="2">
    <source>
        <dbReference type="EMBL" id="MFC7138089.1"/>
    </source>
</evidence>